<evidence type="ECO:0008006" key="3">
    <source>
        <dbReference type="Google" id="ProtNLM"/>
    </source>
</evidence>
<evidence type="ECO:0000313" key="2">
    <source>
        <dbReference type="Proteomes" id="UP000032679"/>
    </source>
</evidence>
<comment type="caution">
    <text evidence="1">The sequence shown here is derived from an EMBL/GenBank/DDBJ whole genome shotgun (WGS) entry which is preliminary data.</text>
</comment>
<dbReference type="STRING" id="1231623.Tasa_007_015"/>
<dbReference type="Proteomes" id="UP000032679">
    <property type="component" value="Unassembled WGS sequence"/>
</dbReference>
<sequence>MGLGAYPIPVAARLLQLPPGKVRQWVFGRGADAVLTPDLRAQDGQDALSFVNLIEMRFLAELRGQRVSLQAIRTMLDKARQKLGTEHPFACEQFHTDGKTIWLETRDVTHDRGLIDLMSGNGAMFEVLEGSFRKSLKFGDADGLVKSWRPSADEPRVVIDPTRRFGRPIDGETGVPTEILSEALWTAQGDVARVAKDWEVPENAVREAAAFELRYGKRMAA</sequence>
<evidence type="ECO:0000313" key="1">
    <source>
        <dbReference type="EMBL" id="GAN53170.1"/>
    </source>
</evidence>
<reference evidence="1 2" key="1">
    <citation type="submission" date="2012-10" db="EMBL/GenBank/DDBJ databases">
        <title>Genome sequencing of Tanticharoenia sakaeratensis NBRC 103193.</title>
        <authorList>
            <person name="Azuma Y."/>
            <person name="Hadano H."/>
            <person name="Hirakawa H."/>
            <person name="Matsushita K."/>
        </authorList>
    </citation>
    <scope>NUCLEOTIDE SEQUENCE [LARGE SCALE GENOMIC DNA]</scope>
    <source>
        <strain evidence="1 2">NBRC 103193</strain>
    </source>
</reference>
<name>A0A0D6MI68_9PROT</name>
<protein>
    <recommendedName>
        <fullName evidence="3">DUF433 domain-containing protein</fullName>
    </recommendedName>
</protein>
<accession>A0A0D6MI68</accession>
<proteinExistence type="predicted"/>
<dbReference type="EMBL" id="BALE01000007">
    <property type="protein sequence ID" value="GAN53170.1"/>
    <property type="molecule type" value="Genomic_DNA"/>
</dbReference>
<gene>
    <name evidence="1" type="ORF">Tasa_007_015</name>
</gene>
<dbReference type="OrthoDB" id="940717at2"/>
<keyword evidence="2" id="KW-1185">Reference proteome</keyword>
<organism evidence="1 2">
    <name type="scientific">Tanticharoenia sakaeratensis NBRC 103193</name>
    <dbReference type="NCBI Taxonomy" id="1231623"/>
    <lineage>
        <taxon>Bacteria</taxon>
        <taxon>Pseudomonadati</taxon>
        <taxon>Pseudomonadota</taxon>
        <taxon>Alphaproteobacteria</taxon>
        <taxon>Acetobacterales</taxon>
        <taxon>Acetobacteraceae</taxon>
        <taxon>Tanticharoenia</taxon>
    </lineage>
</organism>
<dbReference type="AlphaFoldDB" id="A0A0D6MI68"/>